<comment type="subcellular location">
    <subcellularLocation>
        <location evidence="1">Cytoplasm</location>
        <location evidence="1">Cytoskeleton</location>
        <location evidence="1">Microtubule organizing center</location>
    </subcellularLocation>
</comment>
<sequence>MFPNDHTNTSDVMANSHASREQTTSDFDPDQEALVSTRQLDNGYRQPQSKRARRYDAPVDQESEPDFAIDTSALHKAFPDFSDASSSEEDDDISIEVGRGGKKPSRRLDDSRDSIMSIDDSRYSASPVAKGGRYGNPSPKPAVRSVSNRTSSGRDSLRKGAQIRRASLALKENNLPQELKNKSSNQRRTLSEMHAKATETYDGSYLSDERPAKVELTTRNTRFGKARTSDQGAKIVDAVNKAAGRTYLKHNNGDVDQAELHRQLAEKTTDGATDNLTHQSYALPDVPNLSDLVSGIYEDGTPKPKSRTTRFASPPAATNSRRTEHLPLDSIPVPDDEKAIFVSLKLLQEKVEALQIDKSDMEARLEEVEEENMILRSDNSRRQKLEKRRLSMYGGDDDINDGGVGKLTIQKSRLEAANLALQNRLDISARKISSQESTIKQMTQERDSARTQLGVAYLNLQELKLENDALAQENDELRIQLESETGIPQANGDGRHPHGRKSTSTEATKRHRSRVLQEVEEPDTNGGVDAGTRNTDRTHRDRSQPPRTSKENTSKQHKEEDYDALFSLDLSHLTAQQSTRNTKPRANTTEKKLPNTSKQRTRKAIVEYLDDSELSGGEMGTDTRGFRNRTGPTNDLTFLSFIDANEIAQLRKTLEEERVARKSRLNRDPTEQTKTGNSRLRASGDLNNGAPLKSSLKNTSSKVTRSANVELPELDTTDQKSIANNLTSHSTSTAGRRRQQSKLDQMTSAFILPDITMHGAPGKSGEPPKLSAAAQRVLNDVAQHDGKNCSVCKNVINGNSTHDHSNEEGQDSIKATKPVPVSDRMPEPSPYNDEPTLRPSQSPALALAKVLKQLEDELSHLKMQLAMHQTALSKHDASLGKKQRKSMLRKTGSLLREIDTKSDQIYALYDVLEGQKDDGHEMTQQEVDVTLQSIGLGHVAGKDRDLTERLGQDDTKGKGVARNGGNDSDSEYDEPPWEGFESTDDLTGRSFPRRGVKSS</sequence>
<feature type="compositionally biased region" description="Polar residues" evidence="5">
    <location>
        <begin position="719"/>
        <end position="734"/>
    </location>
</feature>
<feature type="domain" description="Cep57 centrosome microtubule-binding" evidence="6">
    <location>
        <begin position="835"/>
        <end position="911"/>
    </location>
</feature>
<evidence type="ECO:0000313" key="8">
    <source>
        <dbReference type="EMBL" id="PGH04530.1"/>
    </source>
</evidence>
<feature type="region of interest" description="Disordered" evidence="5">
    <location>
        <begin position="485"/>
        <end position="559"/>
    </location>
</feature>
<feature type="region of interest" description="Disordered" evidence="5">
    <location>
        <begin position="1"/>
        <end position="160"/>
    </location>
</feature>
<feature type="coiled-coil region" evidence="4">
    <location>
        <begin position="844"/>
        <end position="871"/>
    </location>
</feature>
<name>A0A2B7X6N2_9EURO</name>
<reference evidence="8 9" key="1">
    <citation type="submission" date="2017-10" db="EMBL/GenBank/DDBJ databases">
        <title>Comparative genomics in systemic dimorphic fungi from Ajellomycetaceae.</title>
        <authorList>
            <person name="Munoz J.F."/>
            <person name="Mcewen J.G."/>
            <person name="Clay O.K."/>
            <person name="Cuomo C.A."/>
        </authorList>
    </citation>
    <scope>NUCLEOTIDE SEQUENCE [LARGE SCALE GENOMIC DNA]</scope>
    <source>
        <strain evidence="8 9">UAMH5409</strain>
    </source>
</reference>
<feature type="coiled-coil region" evidence="4">
    <location>
        <begin position="432"/>
        <end position="480"/>
    </location>
</feature>
<dbReference type="Proteomes" id="UP000223968">
    <property type="component" value="Unassembled WGS sequence"/>
</dbReference>
<evidence type="ECO:0000256" key="5">
    <source>
        <dbReference type="SAM" id="MobiDB-lite"/>
    </source>
</evidence>
<dbReference type="EMBL" id="PDNB01000135">
    <property type="protein sequence ID" value="PGH04530.1"/>
    <property type="molecule type" value="Genomic_DNA"/>
</dbReference>
<dbReference type="GO" id="GO:0008017">
    <property type="term" value="F:microtubule binding"/>
    <property type="evidence" value="ECO:0007669"/>
    <property type="project" value="InterPro"/>
</dbReference>
<keyword evidence="9" id="KW-1185">Reference proteome</keyword>
<evidence type="ECO:0000256" key="2">
    <source>
        <dbReference type="ARBA" id="ARBA00022490"/>
    </source>
</evidence>
<evidence type="ECO:0000259" key="7">
    <source>
        <dbReference type="Pfam" id="PF14197"/>
    </source>
</evidence>
<evidence type="ECO:0000256" key="4">
    <source>
        <dbReference type="SAM" id="Coils"/>
    </source>
</evidence>
<protein>
    <recommendedName>
        <fullName evidence="10">Cep57 centrosome microtubule-binding domain-containing protein</fullName>
    </recommendedName>
</protein>
<evidence type="ECO:0000313" key="9">
    <source>
        <dbReference type="Proteomes" id="UP000223968"/>
    </source>
</evidence>
<keyword evidence="2" id="KW-0963">Cytoplasm</keyword>
<feature type="compositionally biased region" description="Basic and acidic residues" evidence="5">
    <location>
        <begin position="940"/>
        <end position="957"/>
    </location>
</feature>
<dbReference type="InterPro" id="IPR051756">
    <property type="entry name" value="Centrosomal_MT-associated"/>
</dbReference>
<feature type="compositionally biased region" description="Polar residues" evidence="5">
    <location>
        <begin position="574"/>
        <end position="587"/>
    </location>
</feature>
<feature type="compositionally biased region" description="Polar residues" evidence="5">
    <location>
        <begin position="145"/>
        <end position="154"/>
    </location>
</feature>
<evidence type="ECO:0008006" key="10">
    <source>
        <dbReference type="Google" id="ProtNLM"/>
    </source>
</evidence>
<feature type="region of interest" description="Disordered" evidence="5">
    <location>
        <begin position="574"/>
        <end position="601"/>
    </location>
</feature>
<feature type="region of interest" description="Disordered" evidence="5">
    <location>
        <begin position="800"/>
        <end position="840"/>
    </location>
</feature>
<dbReference type="GO" id="GO:0005815">
    <property type="term" value="C:microtubule organizing center"/>
    <property type="evidence" value="ECO:0007669"/>
    <property type="project" value="UniProtKB-SubCell"/>
</dbReference>
<accession>A0A2B7X6N2</accession>
<dbReference type="OrthoDB" id="76453at2759"/>
<feature type="compositionally biased region" description="Polar residues" evidence="5">
    <location>
        <begin position="1"/>
        <end position="26"/>
    </location>
</feature>
<feature type="compositionally biased region" description="Polar residues" evidence="5">
    <location>
        <begin position="695"/>
        <end position="707"/>
    </location>
</feature>
<evidence type="ECO:0000256" key="1">
    <source>
        <dbReference type="ARBA" id="ARBA00004267"/>
    </source>
</evidence>
<feature type="compositionally biased region" description="Acidic residues" evidence="5">
    <location>
        <begin position="968"/>
        <end position="984"/>
    </location>
</feature>
<dbReference type="PANTHER" id="PTHR19336:SF9">
    <property type="entry name" value="SPINDLE POLE BODY PROTEIN PPC89"/>
    <property type="match status" value="1"/>
</dbReference>
<dbReference type="PANTHER" id="PTHR19336">
    <property type="entry name" value="UNCHARACTERIZED DUF1167"/>
    <property type="match status" value="1"/>
</dbReference>
<feature type="region of interest" description="Disordered" evidence="5">
    <location>
        <begin position="660"/>
        <end position="742"/>
    </location>
</feature>
<evidence type="ECO:0000256" key="3">
    <source>
        <dbReference type="ARBA" id="ARBA00023212"/>
    </source>
</evidence>
<gene>
    <name evidence="8" type="ORF">AJ79_07056</name>
</gene>
<feature type="domain" description="PPC89 centrosome localisation" evidence="7">
    <location>
        <begin position="414"/>
        <end position="479"/>
    </location>
</feature>
<feature type="region of interest" description="Disordered" evidence="5">
    <location>
        <begin position="297"/>
        <end position="331"/>
    </location>
</feature>
<dbReference type="Pfam" id="PF14197">
    <property type="entry name" value="Cep57_CLD_2"/>
    <property type="match status" value="1"/>
</dbReference>
<feature type="region of interest" description="Disordered" evidence="5">
    <location>
        <begin position="940"/>
        <end position="999"/>
    </location>
</feature>
<feature type="compositionally biased region" description="Basic and acidic residues" evidence="5">
    <location>
        <begin position="534"/>
        <end position="559"/>
    </location>
</feature>
<keyword evidence="3" id="KW-0206">Cytoskeleton</keyword>
<keyword evidence="4" id="KW-0175">Coiled coil</keyword>
<feature type="compositionally biased region" description="Polar residues" evidence="5">
    <location>
        <begin position="34"/>
        <end position="47"/>
    </location>
</feature>
<dbReference type="STRING" id="1447875.A0A2B7X6N2"/>
<proteinExistence type="predicted"/>
<dbReference type="InterPro" id="IPR024957">
    <property type="entry name" value="Cep57_MT-bd_dom"/>
</dbReference>
<dbReference type="AlphaFoldDB" id="A0A2B7X6N2"/>
<evidence type="ECO:0000259" key="6">
    <source>
        <dbReference type="Pfam" id="PF06657"/>
    </source>
</evidence>
<feature type="compositionally biased region" description="Basic and acidic residues" evidence="5">
    <location>
        <begin position="660"/>
        <end position="671"/>
    </location>
</feature>
<dbReference type="InterPro" id="IPR025925">
    <property type="entry name" value="PPC89_CLD"/>
</dbReference>
<organism evidence="8 9">
    <name type="scientific">Helicocarpus griseus UAMH5409</name>
    <dbReference type="NCBI Taxonomy" id="1447875"/>
    <lineage>
        <taxon>Eukaryota</taxon>
        <taxon>Fungi</taxon>
        <taxon>Dikarya</taxon>
        <taxon>Ascomycota</taxon>
        <taxon>Pezizomycotina</taxon>
        <taxon>Eurotiomycetes</taxon>
        <taxon>Eurotiomycetidae</taxon>
        <taxon>Onygenales</taxon>
        <taxon>Ajellomycetaceae</taxon>
        <taxon>Helicocarpus</taxon>
    </lineage>
</organism>
<feature type="coiled-coil region" evidence="4">
    <location>
        <begin position="344"/>
        <end position="378"/>
    </location>
</feature>
<comment type="caution">
    <text evidence="8">The sequence shown here is derived from an EMBL/GenBank/DDBJ whole genome shotgun (WGS) entry which is preliminary data.</text>
</comment>
<dbReference type="Pfam" id="PF06657">
    <property type="entry name" value="Cep57_MT_bd"/>
    <property type="match status" value="1"/>
</dbReference>